<dbReference type="AlphaFoldDB" id="A0A1I4ZZL1"/>
<dbReference type="Gene3D" id="3.10.450.50">
    <property type="match status" value="1"/>
</dbReference>
<dbReference type="EMBL" id="FOVF01000030">
    <property type="protein sequence ID" value="SFN55577.1"/>
    <property type="molecule type" value="Genomic_DNA"/>
</dbReference>
<dbReference type="InterPro" id="IPR037401">
    <property type="entry name" value="SnoaL-like"/>
</dbReference>
<dbReference type="STRING" id="578942.SAMN05216289_13045"/>
<accession>A0A1I4ZZL1</accession>
<feature type="domain" description="SnoaL-like" evidence="1">
    <location>
        <begin position="6"/>
        <end position="116"/>
    </location>
</feature>
<organism evidence="2 3">
    <name type="scientific">Dokdonella immobilis</name>
    <dbReference type="NCBI Taxonomy" id="578942"/>
    <lineage>
        <taxon>Bacteria</taxon>
        <taxon>Pseudomonadati</taxon>
        <taxon>Pseudomonadota</taxon>
        <taxon>Gammaproteobacteria</taxon>
        <taxon>Lysobacterales</taxon>
        <taxon>Rhodanobacteraceae</taxon>
        <taxon>Dokdonella</taxon>
    </lineage>
</organism>
<dbReference type="Pfam" id="PF13474">
    <property type="entry name" value="SnoaL_3"/>
    <property type="match status" value="1"/>
</dbReference>
<dbReference type="SUPFAM" id="SSF54427">
    <property type="entry name" value="NTF2-like"/>
    <property type="match status" value="1"/>
</dbReference>
<keyword evidence="3" id="KW-1185">Reference proteome</keyword>
<sequence length="128" mass="14062">MAIHPVEQCVAELDAAFNRGDIESVLDHYEDAAVVMVAPDRSISGKDNLRAFFELFMTSGSTAKQDRMHVTAQGDLALYLSHWTLTTPGPGGPAGEQHHVATSVFRRGIDGRWRLVIDNSFGPLVLER</sequence>
<dbReference type="NCBIfam" id="TIGR02246">
    <property type="entry name" value="SgcJ/EcaC family oxidoreductase"/>
    <property type="match status" value="1"/>
</dbReference>
<dbReference type="InterPro" id="IPR011944">
    <property type="entry name" value="Steroid_delta5-4_isomerase"/>
</dbReference>
<evidence type="ECO:0000313" key="3">
    <source>
        <dbReference type="Proteomes" id="UP000198575"/>
    </source>
</evidence>
<evidence type="ECO:0000259" key="1">
    <source>
        <dbReference type="Pfam" id="PF13474"/>
    </source>
</evidence>
<name>A0A1I4ZZL1_9GAMM</name>
<dbReference type="InterPro" id="IPR032710">
    <property type="entry name" value="NTF2-like_dom_sf"/>
</dbReference>
<evidence type="ECO:0000313" key="2">
    <source>
        <dbReference type="EMBL" id="SFN55577.1"/>
    </source>
</evidence>
<dbReference type="Proteomes" id="UP000198575">
    <property type="component" value="Unassembled WGS sequence"/>
</dbReference>
<gene>
    <name evidence="2" type="ORF">SAMN05216289_13045</name>
</gene>
<dbReference type="RefSeq" id="WP_175498145.1">
    <property type="nucleotide sequence ID" value="NZ_FOVF01000030.1"/>
</dbReference>
<reference evidence="2 3" key="1">
    <citation type="submission" date="2016-10" db="EMBL/GenBank/DDBJ databases">
        <authorList>
            <person name="de Groot N.N."/>
        </authorList>
    </citation>
    <scope>NUCLEOTIDE SEQUENCE [LARGE SCALE GENOMIC DNA]</scope>
    <source>
        <strain evidence="2 3">CGMCC 1.7659</strain>
    </source>
</reference>
<proteinExistence type="predicted"/>
<protein>
    <recommendedName>
        <fullName evidence="1">SnoaL-like domain-containing protein</fullName>
    </recommendedName>
</protein>